<organism evidence="1 2">
    <name type="scientific">Pseudomonas syringae pv. ribicola</name>
    <dbReference type="NCBI Taxonomy" id="55398"/>
    <lineage>
        <taxon>Bacteria</taxon>
        <taxon>Pseudomonadati</taxon>
        <taxon>Pseudomonadota</taxon>
        <taxon>Gammaproteobacteria</taxon>
        <taxon>Pseudomonadales</taxon>
        <taxon>Pseudomonadaceae</taxon>
        <taxon>Pseudomonas</taxon>
    </lineage>
</organism>
<dbReference type="EMBL" id="LJRF01000212">
    <property type="protein sequence ID" value="KPY42449.1"/>
    <property type="molecule type" value="Genomic_DNA"/>
</dbReference>
<gene>
    <name evidence="1" type="ORF">ALO47_03452</name>
</gene>
<dbReference type="PATRIC" id="fig|55398.3.peg.4332"/>
<accession>A0A0P9YAZ7</accession>
<dbReference type="AlphaFoldDB" id="A0A0P9YAZ7"/>
<protein>
    <submittedName>
        <fullName evidence="1">Uncharacterized protein</fullName>
    </submittedName>
</protein>
<name>A0A0P9YAZ7_PSESI</name>
<sequence>MDWCSLIRLELVSYISAPLNHPQEGPEGMNSPLWIAQREGQDWIDQPCLDAIAWFRSLLEQRQWDARLETVQTNYESALTKWAQGEQVPLYDKDDAIFWYIHQANAFAQDRRNFFAPEGFRIAPVLHRLGLLLTHLQQIEGVDDRIETLLKKGRKTPDAGLYELLVAGAYKTRGWTTVQFVPEQLGGSKTPDLVVSGDRRRWSVECKRINRSGYELEEHAYAEALAKSIHDLARRMRRRLVVDVQFCRELRDYPLDALVKYVERFIENPRARFVMEEDNIIARIWDADWTNLDLVMAHDDVYFGSSRMVELIKGEYDLSYEHSFSGEWTPSTRMPLHADRVHHASIVSWRSASFDAAMAKAKHFRSTVGRAAQQLTLGLPSAVHVGYEALGGSSEDELRHYLNAMEMLNFKSEGSRLRYVYANYLRPENSTARMEAWAVSETTAFYRVGKHRTLEPLPHHLIFMDGDGTPGDHWQR</sequence>
<reference evidence="1 2" key="1">
    <citation type="submission" date="2015-09" db="EMBL/GenBank/DDBJ databases">
        <title>Genome announcement of multiple Pseudomonas syringae strains.</title>
        <authorList>
            <person name="Thakur S."/>
            <person name="Wang P.W."/>
            <person name="Gong Y."/>
            <person name="Weir B.S."/>
            <person name="Guttman D.S."/>
        </authorList>
    </citation>
    <scope>NUCLEOTIDE SEQUENCE [LARGE SCALE GENOMIC DNA]</scope>
    <source>
        <strain evidence="1 2">ICMP3882</strain>
    </source>
</reference>
<comment type="caution">
    <text evidence="1">The sequence shown here is derived from an EMBL/GenBank/DDBJ whole genome shotgun (WGS) entry which is preliminary data.</text>
</comment>
<evidence type="ECO:0000313" key="1">
    <source>
        <dbReference type="EMBL" id="KPY42449.1"/>
    </source>
</evidence>
<proteinExistence type="predicted"/>
<dbReference type="Proteomes" id="UP000050554">
    <property type="component" value="Unassembled WGS sequence"/>
</dbReference>
<evidence type="ECO:0000313" key="2">
    <source>
        <dbReference type="Proteomes" id="UP000050554"/>
    </source>
</evidence>